<protein>
    <submittedName>
        <fullName evidence="1">Uncharacterized protein</fullName>
    </submittedName>
</protein>
<accession>A0A6J7WTG7</accession>
<gene>
    <name evidence="1" type="ORF">UFOVP244_73</name>
</gene>
<evidence type="ECO:0000313" key="1">
    <source>
        <dbReference type="EMBL" id="CAB5221040.1"/>
    </source>
</evidence>
<reference evidence="1" key="1">
    <citation type="submission" date="2020-05" db="EMBL/GenBank/DDBJ databases">
        <authorList>
            <person name="Chiriac C."/>
            <person name="Salcher M."/>
            <person name="Ghai R."/>
            <person name="Kavagutti S V."/>
        </authorList>
    </citation>
    <scope>NUCLEOTIDE SEQUENCE</scope>
</reference>
<dbReference type="EMBL" id="LR798292">
    <property type="protein sequence ID" value="CAB5221040.1"/>
    <property type="molecule type" value="Genomic_DNA"/>
</dbReference>
<name>A0A6J7WTG7_9CAUD</name>
<organism evidence="1">
    <name type="scientific">uncultured Caudovirales phage</name>
    <dbReference type="NCBI Taxonomy" id="2100421"/>
    <lineage>
        <taxon>Viruses</taxon>
        <taxon>Duplodnaviria</taxon>
        <taxon>Heunggongvirae</taxon>
        <taxon>Uroviricota</taxon>
        <taxon>Caudoviricetes</taxon>
        <taxon>Peduoviridae</taxon>
        <taxon>Maltschvirus</taxon>
        <taxon>Maltschvirus maltsch</taxon>
    </lineage>
</organism>
<proteinExistence type="predicted"/>
<sequence>MKLSIRKNNLPQVRHTKYLTSLEKQVSQIFLKVHRELTLEILREVKGSLLEKSNRLEYESLAKADGSILKRWIKDVPGVDPGLLDTIERVISKYLGVLKFVMIGRAAGKDARKDAKALLGDKTPPGIMLGAYLDAVDTERQFYRLVYQKEPPLVPQVVIQKSFEIIEKQVGRQINVSLDSYKNRLIELVENALHQTRLDTVFNVLDHAHGSSLDGTKQEVIDMAVEDGTAKMDRKALAEELRALSKKAQETLDRSVRVNLGTVSAVGAHQTMVQIYGAESPNIKAALINVQDGQCCDHCERLSRNRDGSVRIYELSAFGPAGSNNYKKRAEWVLCIPPLHVNCRCTLVHIPRGFGIDDFGSLYVKDSEGDPNEQK</sequence>